<evidence type="ECO:0000313" key="5">
    <source>
        <dbReference type="Proteomes" id="UP000774000"/>
    </source>
</evidence>
<dbReference type="EMBL" id="JAFBDQ010000006">
    <property type="protein sequence ID" value="MBM7556712.1"/>
    <property type="molecule type" value="Genomic_DNA"/>
</dbReference>
<keyword evidence="5" id="KW-1185">Reference proteome</keyword>
<dbReference type="RefSeq" id="WP_204701480.1">
    <property type="nucleotide sequence ID" value="NZ_JAFBDQ010000006.1"/>
</dbReference>
<dbReference type="Gene3D" id="3.40.50.1000">
    <property type="entry name" value="HAD superfamily/HAD-like"/>
    <property type="match status" value="1"/>
</dbReference>
<evidence type="ECO:0000256" key="2">
    <source>
        <dbReference type="ARBA" id="ARBA00022801"/>
    </source>
</evidence>
<dbReference type="InterPro" id="IPR036412">
    <property type="entry name" value="HAD-like_sf"/>
</dbReference>
<gene>
    <name evidence="4" type="ORF">JOC47_001563</name>
</gene>
<proteinExistence type="inferred from homology"/>
<comment type="similarity">
    <text evidence="1 3">Belongs to the 5'(3')-deoxyribonucleotidase family.</text>
</comment>
<dbReference type="PIRSF" id="PIRSF021362">
    <property type="entry name" value="UCP021362_HAD"/>
    <property type="match status" value="1"/>
</dbReference>
<protein>
    <recommendedName>
        <fullName evidence="3">Nucleotidase</fullName>
        <ecNumber evidence="3">3.1.3.-</ecNumber>
    </recommendedName>
</protein>
<dbReference type="EC" id="3.1.3.-" evidence="3"/>
<dbReference type="InterPro" id="IPR009206">
    <property type="entry name" value="Nucleotidase_putative"/>
</dbReference>
<reference evidence="4" key="1">
    <citation type="submission" date="2021-01" db="EMBL/GenBank/DDBJ databases">
        <title>Genomic Encyclopedia of Type Strains, Phase IV (KMG-IV): sequencing the most valuable type-strain genomes for metagenomic binning, comparative biology and taxonomic classification.</title>
        <authorList>
            <person name="Goeker M."/>
        </authorList>
    </citation>
    <scope>NUCLEOTIDE SEQUENCE</scope>
    <source>
        <strain evidence="4">DSM 23230</strain>
    </source>
</reference>
<dbReference type="SUPFAM" id="SSF56784">
    <property type="entry name" value="HAD-like"/>
    <property type="match status" value="1"/>
</dbReference>
<evidence type="ECO:0000313" key="4">
    <source>
        <dbReference type="EMBL" id="MBM7556712.1"/>
    </source>
</evidence>
<keyword evidence="2 3" id="KW-0378">Hydrolase</keyword>
<dbReference type="InterPro" id="IPR052419">
    <property type="entry name" value="5_3-deoxyribonucleotidase-like"/>
</dbReference>
<dbReference type="PANTHER" id="PTHR35134">
    <property type="entry name" value="NUCLEOTIDASE YQFW-RELATED"/>
    <property type="match status" value="1"/>
</dbReference>
<dbReference type="AlphaFoldDB" id="A0A938XW47"/>
<comment type="caution">
    <text evidence="4">The sequence shown here is derived from an EMBL/GenBank/DDBJ whole genome shotgun (WGS) entry which is preliminary data.</text>
</comment>
<dbReference type="GO" id="GO:0016787">
    <property type="term" value="F:hydrolase activity"/>
    <property type="evidence" value="ECO:0007669"/>
    <property type="project" value="UniProtKB-KW"/>
</dbReference>
<name>A0A938XW47_9FIRM</name>
<organism evidence="4 5">
    <name type="scientific">Halanaerobacter jeridensis</name>
    <dbReference type="NCBI Taxonomy" id="706427"/>
    <lineage>
        <taxon>Bacteria</taxon>
        <taxon>Bacillati</taxon>
        <taxon>Bacillota</taxon>
        <taxon>Clostridia</taxon>
        <taxon>Halanaerobiales</taxon>
        <taxon>Halobacteroidaceae</taxon>
        <taxon>Halanaerobacter</taxon>
    </lineage>
</organism>
<sequence>MKKTIGVDIDAVLTAEGTGEENIWHRHLCDYFNLDGRKSNDYDFTKAYDITENEIKDFMASRGMKVFRKVPPRPKSISVLKELKEKNYNIILVTAREAELKDLTAEWLAKHDIPYDELIHSEQKADVCEEKNIELFIDDRLQNLLPIKERLNIPVLLMTMTHNQDYKGDIPRVESWLDVKEKISYYLD</sequence>
<accession>A0A938XW47</accession>
<dbReference type="InterPro" id="IPR023214">
    <property type="entry name" value="HAD_sf"/>
</dbReference>
<evidence type="ECO:0000256" key="3">
    <source>
        <dbReference type="PIRNR" id="PIRNR021362"/>
    </source>
</evidence>
<dbReference type="Proteomes" id="UP000774000">
    <property type="component" value="Unassembled WGS sequence"/>
</dbReference>
<dbReference type="PANTHER" id="PTHR35134:SF2">
    <property type="entry name" value="NUCLEOTIDASE YQFW-RELATED"/>
    <property type="match status" value="1"/>
</dbReference>
<evidence type="ECO:0000256" key="1">
    <source>
        <dbReference type="ARBA" id="ARBA00009589"/>
    </source>
</evidence>